<dbReference type="Proteomes" id="UP001201262">
    <property type="component" value="Unassembled WGS sequence"/>
</dbReference>
<organism evidence="3 4">
    <name type="scientific">Talaromyces proteolyticus</name>
    <dbReference type="NCBI Taxonomy" id="1131652"/>
    <lineage>
        <taxon>Eukaryota</taxon>
        <taxon>Fungi</taxon>
        <taxon>Dikarya</taxon>
        <taxon>Ascomycota</taxon>
        <taxon>Pezizomycotina</taxon>
        <taxon>Eurotiomycetes</taxon>
        <taxon>Eurotiomycetidae</taxon>
        <taxon>Eurotiales</taxon>
        <taxon>Trichocomaceae</taxon>
        <taxon>Talaromyces</taxon>
        <taxon>Talaromyces sect. Bacilispori</taxon>
    </lineage>
</organism>
<proteinExistence type="predicted"/>
<dbReference type="AlphaFoldDB" id="A0AAD4KME0"/>
<feature type="compositionally biased region" description="Basic and acidic residues" evidence="1">
    <location>
        <begin position="197"/>
        <end position="208"/>
    </location>
</feature>
<feature type="compositionally biased region" description="Low complexity" evidence="1">
    <location>
        <begin position="1"/>
        <end position="17"/>
    </location>
</feature>
<dbReference type="GeneID" id="70242192"/>
<feature type="region of interest" description="Disordered" evidence="1">
    <location>
        <begin position="197"/>
        <end position="246"/>
    </location>
</feature>
<name>A0AAD4KME0_9EURO</name>
<dbReference type="EMBL" id="JAJTJA010000011">
    <property type="protein sequence ID" value="KAH8692421.1"/>
    <property type="molecule type" value="Genomic_DNA"/>
</dbReference>
<feature type="transmembrane region" description="Helical" evidence="2">
    <location>
        <begin position="59"/>
        <end position="79"/>
    </location>
</feature>
<evidence type="ECO:0000313" key="3">
    <source>
        <dbReference type="EMBL" id="KAH8692421.1"/>
    </source>
</evidence>
<evidence type="ECO:0000313" key="4">
    <source>
        <dbReference type="Proteomes" id="UP001201262"/>
    </source>
</evidence>
<sequence>MQTDSTANSLPSTSSSNRTRRRPEVTAWIREPARKRNASNRVRRSYRKALKDPAVRKHLVISVILGFLLISTIAMYLAFALASDTFQGQQFHVLIILFIIILAIVFCHSVARTCMLATRFARYGTTLHRVPSVVGPRGYAQPAEPIHVILARDEEIAEQDQTSPGQTKVTPPPPAYGLWRNSVRIDPNMIHWQRVEAAKARKANRSETPEPNTANRPPSYISENGVDYVIEAQPRSTVSHQKELTT</sequence>
<reference evidence="3" key="1">
    <citation type="submission" date="2021-12" db="EMBL/GenBank/DDBJ databases">
        <title>Convergent genome expansion in fungi linked to evolution of root-endophyte symbiosis.</title>
        <authorList>
            <consortium name="DOE Joint Genome Institute"/>
            <person name="Ke Y.-H."/>
            <person name="Bonito G."/>
            <person name="Liao H.-L."/>
            <person name="Looney B."/>
            <person name="Rojas-Flechas A."/>
            <person name="Nash J."/>
            <person name="Hameed K."/>
            <person name="Schadt C."/>
            <person name="Martin F."/>
            <person name="Crous P.W."/>
            <person name="Miettinen O."/>
            <person name="Magnuson J.K."/>
            <person name="Labbe J."/>
            <person name="Jacobson D."/>
            <person name="Doktycz M.J."/>
            <person name="Veneault-Fourrey C."/>
            <person name="Kuo A."/>
            <person name="Mondo S."/>
            <person name="Calhoun S."/>
            <person name="Riley R."/>
            <person name="Ohm R."/>
            <person name="LaButti K."/>
            <person name="Andreopoulos B."/>
            <person name="Pangilinan J."/>
            <person name="Nolan M."/>
            <person name="Tritt A."/>
            <person name="Clum A."/>
            <person name="Lipzen A."/>
            <person name="Daum C."/>
            <person name="Barry K."/>
            <person name="Grigoriev I.V."/>
            <person name="Vilgalys R."/>
        </authorList>
    </citation>
    <scope>NUCLEOTIDE SEQUENCE</scope>
    <source>
        <strain evidence="3">PMI_201</strain>
    </source>
</reference>
<gene>
    <name evidence="3" type="ORF">BGW36DRAFT_303708</name>
</gene>
<evidence type="ECO:0000256" key="1">
    <source>
        <dbReference type="SAM" id="MobiDB-lite"/>
    </source>
</evidence>
<keyword evidence="2" id="KW-0472">Membrane</keyword>
<keyword evidence="2" id="KW-1133">Transmembrane helix</keyword>
<dbReference type="RefSeq" id="XP_046068418.1">
    <property type="nucleotide sequence ID" value="XM_046211905.1"/>
</dbReference>
<protein>
    <submittedName>
        <fullName evidence="3">Uncharacterized protein</fullName>
    </submittedName>
</protein>
<keyword evidence="2" id="KW-0812">Transmembrane</keyword>
<dbReference type="Gene3D" id="1.20.1250.20">
    <property type="entry name" value="MFS general substrate transporter like domains"/>
    <property type="match status" value="1"/>
</dbReference>
<feature type="transmembrane region" description="Helical" evidence="2">
    <location>
        <begin position="91"/>
        <end position="111"/>
    </location>
</feature>
<keyword evidence="4" id="KW-1185">Reference proteome</keyword>
<feature type="region of interest" description="Disordered" evidence="1">
    <location>
        <begin position="1"/>
        <end position="25"/>
    </location>
</feature>
<accession>A0AAD4KME0</accession>
<dbReference type="InterPro" id="IPR036259">
    <property type="entry name" value="MFS_trans_sf"/>
</dbReference>
<comment type="caution">
    <text evidence="3">The sequence shown here is derived from an EMBL/GenBank/DDBJ whole genome shotgun (WGS) entry which is preliminary data.</text>
</comment>
<evidence type="ECO:0000256" key="2">
    <source>
        <dbReference type="SAM" id="Phobius"/>
    </source>
</evidence>